<dbReference type="AlphaFoldDB" id="A0AAE1KLH3"/>
<dbReference type="InterPro" id="IPR034583">
    <property type="entry name" value="EMF1"/>
</dbReference>
<gene>
    <name evidence="2" type="ORF">QN277_015081</name>
</gene>
<name>A0AAE1KLH3_9FABA</name>
<protein>
    <recommendedName>
        <fullName evidence="4">Protein EMBRYONIC FLOWER 1-like</fullName>
    </recommendedName>
</protein>
<dbReference type="PANTHER" id="PTHR35504">
    <property type="entry name" value="PROTEIN EMBRYONIC FLOWER 1"/>
    <property type="match status" value="1"/>
</dbReference>
<organism evidence="2 3">
    <name type="scientific">Acacia crassicarpa</name>
    <name type="common">northern wattle</name>
    <dbReference type="NCBI Taxonomy" id="499986"/>
    <lineage>
        <taxon>Eukaryota</taxon>
        <taxon>Viridiplantae</taxon>
        <taxon>Streptophyta</taxon>
        <taxon>Embryophyta</taxon>
        <taxon>Tracheophyta</taxon>
        <taxon>Spermatophyta</taxon>
        <taxon>Magnoliopsida</taxon>
        <taxon>eudicotyledons</taxon>
        <taxon>Gunneridae</taxon>
        <taxon>Pentapetalae</taxon>
        <taxon>rosids</taxon>
        <taxon>fabids</taxon>
        <taxon>Fabales</taxon>
        <taxon>Fabaceae</taxon>
        <taxon>Caesalpinioideae</taxon>
        <taxon>mimosoid clade</taxon>
        <taxon>Acacieae</taxon>
        <taxon>Acacia</taxon>
    </lineage>
</organism>
<evidence type="ECO:0000256" key="1">
    <source>
        <dbReference type="SAM" id="MobiDB-lite"/>
    </source>
</evidence>
<comment type="caution">
    <text evidence="2">The sequence shown here is derived from an EMBL/GenBank/DDBJ whole genome shotgun (WGS) entry which is preliminary data.</text>
</comment>
<evidence type="ECO:0000313" key="2">
    <source>
        <dbReference type="EMBL" id="KAK4277010.1"/>
    </source>
</evidence>
<dbReference type="Proteomes" id="UP001293593">
    <property type="component" value="Unassembled WGS sequence"/>
</dbReference>
<evidence type="ECO:0008006" key="4">
    <source>
        <dbReference type="Google" id="ProtNLM"/>
    </source>
</evidence>
<dbReference type="GO" id="GO:0048367">
    <property type="term" value="P:shoot system development"/>
    <property type="evidence" value="ECO:0007669"/>
    <property type="project" value="InterPro"/>
</dbReference>
<evidence type="ECO:0000313" key="3">
    <source>
        <dbReference type="Proteomes" id="UP001293593"/>
    </source>
</evidence>
<dbReference type="PANTHER" id="PTHR35504:SF1">
    <property type="entry name" value="PROTEIN EMBRYONIC FLOWER 1"/>
    <property type="match status" value="1"/>
</dbReference>
<feature type="compositionally biased region" description="Polar residues" evidence="1">
    <location>
        <begin position="1053"/>
        <end position="1063"/>
    </location>
</feature>
<reference evidence="2" key="1">
    <citation type="submission" date="2023-10" db="EMBL/GenBank/DDBJ databases">
        <title>Chromosome-level genome of the transformable northern wattle, Acacia crassicarpa.</title>
        <authorList>
            <person name="Massaro I."/>
            <person name="Sinha N.R."/>
            <person name="Poethig S."/>
            <person name="Leichty A.R."/>
        </authorList>
    </citation>
    <scope>NUCLEOTIDE SEQUENCE</scope>
    <source>
        <strain evidence="2">Acra3RX</strain>
        <tissue evidence="2">Leaf</tissue>
    </source>
</reference>
<accession>A0AAE1KLH3</accession>
<feature type="region of interest" description="Disordered" evidence="1">
    <location>
        <begin position="1035"/>
        <end position="1063"/>
    </location>
</feature>
<keyword evidence="3" id="KW-1185">Reference proteome</keyword>
<dbReference type="GO" id="GO:0045892">
    <property type="term" value="P:negative regulation of DNA-templated transcription"/>
    <property type="evidence" value="ECO:0007669"/>
    <property type="project" value="InterPro"/>
</dbReference>
<dbReference type="GO" id="GO:0009910">
    <property type="term" value="P:negative regulation of flower development"/>
    <property type="evidence" value="ECO:0007669"/>
    <property type="project" value="InterPro"/>
</dbReference>
<sequence length="1163" mass="130118">MRSYIKIDSLFIDLTDYYDKSIDPGKCEHFSMRGYVSEIRQKDWKLCSPFPVQDNPNESEQSPLLPPFDVPKLSCRSCSQRELTSEGSHKDDGKDLNCCTAALNSDTHQQAPIAVTFEGKEIDLNDSTNLTNGNDHAAINNDKEKKAEVEDYRINNEIGMEGLNHGISSVSSPILIGGMRREQQINTKGGEGKEVFDVELDPGILKCKDKSSAETCNGGKPIVGDNQCPKETEKSCKELEKGTSLTEADKIVDQTAGLPPPDSVACHEIKQGSTNNLIKNEFQDQHLGKSNGLPRKKPRKVRLLTDLLSGDGVTKTEEIDVQESSFEAASIHRGKANDDQGDLTKTAHSRKRKFIVDEEQMAETELENLKENTETIDPVLNNEPEDVFAGVGTPDVVKNNGCKPEIERSHIIGIKKNKKTQFFSNHLPSEPQKRKQKQNQDKMDFANDGYAPKTTSKLAPGPPFTEKGMSSFPLHAPRTENESKFSKRKGKMLQVDQDLPSVCFHNNGTLVENSFALETAKVMPNMSATVSNHSAEGLMNEKGLEEGLHLSLKSYLATQDYNKIRIHRNENRLPLSSPSPEGTSRAHQFVRKEWETNVGKPIIPFERITDDISGKRVCFEEITGARNLEETAEALEQMGMFNRYNDQKPDTGSQQESEYDDYEYYDGHDEDVPMDIVDFMAKFQYLRALPDTNVENSMKRSKTEGRANVGNTINGKGEQRLLIDDQKETARGRRGENSMVMIGQNVRSRERNSVHCFSSSKGNPLNSLSQASLYGIEVSQPQMKPSSVFHFSPMSSSQLGSSRNHRFNGITAECGSSNPTLQSRGGCSLHQTILQQDDKASRVWGTLNPASLGYDIFKNSVISQSTSTKDMQKQNMKRDIDTNWINLNAVDYEKRNRERVPGPLSRMNAEYPFSCKRNGIEPLQNLRESQHMYSNETIPAMHLLNLMDASKQSRTPFNSSVNAQMLKRPLYPGDSRAKLEIGTTSKAPLIGSLKRPSSDHFNKSYISEKRHDCFGFPTLGASSSIGQGEKFVGTTSFNGRIPSKSGMKDKMKTSSSAMHNRGNTQQLNWPYLEKETSLQRQFKVHDACGTSMPVRNDSSGSNICTINRNPADFTLPDPGNVYMIKGEDLKFQETSTSRNRLDLLAWHSCRQLKNLKPSKEKEY</sequence>
<proteinExistence type="predicted"/>
<feature type="region of interest" description="Disordered" evidence="1">
    <location>
        <begin position="423"/>
        <end position="491"/>
    </location>
</feature>
<dbReference type="EMBL" id="JAWXYG010000003">
    <property type="protein sequence ID" value="KAK4277010.1"/>
    <property type="molecule type" value="Genomic_DNA"/>
</dbReference>